<accession>A0ABS8P8C7</accession>
<dbReference type="Pfam" id="PF00440">
    <property type="entry name" value="TetR_N"/>
    <property type="match status" value="1"/>
</dbReference>
<name>A0ABS8P8C7_9PSEU</name>
<dbReference type="RefSeq" id="WP_230734547.1">
    <property type="nucleotide sequence ID" value="NZ_JAJNDB010000002.1"/>
</dbReference>
<dbReference type="PROSITE" id="PS50977">
    <property type="entry name" value="HTH_TETR_2"/>
    <property type="match status" value="1"/>
</dbReference>
<proteinExistence type="predicted"/>
<dbReference type="InterPro" id="IPR023772">
    <property type="entry name" value="DNA-bd_HTH_TetR-type_CS"/>
</dbReference>
<dbReference type="Proteomes" id="UP001199469">
    <property type="component" value="Unassembled WGS sequence"/>
</dbReference>
<protein>
    <submittedName>
        <fullName evidence="6">TetR/AcrR family transcriptional regulator</fullName>
    </submittedName>
</protein>
<feature type="domain" description="HTH tetR-type" evidence="5">
    <location>
        <begin position="15"/>
        <end position="75"/>
    </location>
</feature>
<dbReference type="EMBL" id="JAJNDB010000002">
    <property type="protein sequence ID" value="MCD2194515.1"/>
    <property type="molecule type" value="Genomic_DNA"/>
</dbReference>
<sequence>MSAPSEPGRRERKKARTRGAIADAALRLFLARGFDDVTVAEVADAADVSVTTVFNHFPSKEALVFDEEAEREEQLLGAVRARPADVDVLTALHRFVRSQVDRKAGSGAGELDHFIALVEASPVLRAYSQRMWSGYERSLALAVGQDAGLPGEDPRAAALAHVVIGTLGLDSPTPGEAVDAAFALLRQGWPAVIDDAL</sequence>
<dbReference type="PANTHER" id="PTHR30055">
    <property type="entry name" value="HTH-TYPE TRANSCRIPTIONAL REGULATOR RUTR"/>
    <property type="match status" value="1"/>
</dbReference>
<dbReference type="PROSITE" id="PS01081">
    <property type="entry name" value="HTH_TETR_1"/>
    <property type="match status" value="1"/>
</dbReference>
<evidence type="ECO:0000256" key="3">
    <source>
        <dbReference type="ARBA" id="ARBA00023163"/>
    </source>
</evidence>
<feature type="DNA-binding region" description="H-T-H motif" evidence="4">
    <location>
        <begin position="38"/>
        <end position="57"/>
    </location>
</feature>
<dbReference type="PANTHER" id="PTHR30055:SF234">
    <property type="entry name" value="HTH-TYPE TRANSCRIPTIONAL REGULATOR BETI"/>
    <property type="match status" value="1"/>
</dbReference>
<keyword evidence="3" id="KW-0804">Transcription</keyword>
<evidence type="ECO:0000313" key="6">
    <source>
        <dbReference type="EMBL" id="MCD2194515.1"/>
    </source>
</evidence>
<keyword evidence="7" id="KW-1185">Reference proteome</keyword>
<organism evidence="6 7">
    <name type="scientific">Actinomycetospora endophytica</name>
    <dbReference type="NCBI Taxonomy" id="2291215"/>
    <lineage>
        <taxon>Bacteria</taxon>
        <taxon>Bacillati</taxon>
        <taxon>Actinomycetota</taxon>
        <taxon>Actinomycetes</taxon>
        <taxon>Pseudonocardiales</taxon>
        <taxon>Pseudonocardiaceae</taxon>
        <taxon>Actinomycetospora</taxon>
    </lineage>
</organism>
<keyword evidence="2 4" id="KW-0238">DNA-binding</keyword>
<dbReference type="Gene3D" id="1.10.10.60">
    <property type="entry name" value="Homeodomain-like"/>
    <property type="match status" value="1"/>
</dbReference>
<dbReference type="InterPro" id="IPR050109">
    <property type="entry name" value="HTH-type_TetR-like_transc_reg"/>
</dbReference>
<evidence type="ECO:0000256" key="1">
    <source>
        <dbReference type="ARBA" id="ARBA00023015"/>
    </source>
</evidence>
<dbReference type="SUPFAM" id="SSF46689">
    <property type="entry name" value="Homeodomain-like"/>
    <property type="match status" value="1"/>
</dbReference>
<evidence type="ECO:0000256" key="2">
    <source>
        <dbReference type="ARBA" id="ARBA00023125"/>
    </source>
</evidence>
<dbReference type="InterPro" id="IPR009057">
    <property type="entry name" value="Homeodomain-like_sf"/>
</dbReference>
<reference evidence="6 7" key="1">
    <citation type="submission" date="2021-11" db="EMBL/GenBank/DDBJ databases">
        <title>Draft genome sequence of Actinomycetospora sp. SF1 isolated from the rhizosphere soil.</title>
        <authorList>
            <person name="Duangmal K."/>
            <person name="Chantavorakit T."/>
        </authorList>
    </citation>
    <scope>NUCLEOTIDE SEQUENCE [LARGE SCALE GENOMIC DNA]</scope>
    <source>
        <strain evidence="6 7">TBRC 5722</strain>
    </source>
</reference>
<evidence type="ECO:0000259" key="5">
    <source>
        <dbReference type="PROSITE" id="PS50977"/>
    </source>
</evidence>
<evidence type="ECO:0000313" key="7">
    <source>
        <dbReference type="Proteomes" id="UP001199469"/>
    </source>
</evidence>
<evidence type="ECO:0000256" key="4">
    <source>
        <dbReference type="PROSITE-ProRule" id="PRU00335"/>
    </source>
</evidence>
<dbReference type="InterPro" id="IPR001647">
    <property type="entry name" value="HTH_TetR"/>
</dbReference>
<dbReference type="Gene3D" id="1.10.357.10">
    <property type="entry name" value="Tetracycline Repressor, domain 2"/>
    <property type="match status" value="1"/>
</dbReference>
<dbReference type="PRINTS" id="PR00455">
    <property type="entry name" value="HTHTETR"/>
</dbReference>
<comment type="caution">
    <text evidence="6">The sequence shown here is derived from an EMBL/GenBank/DDBJ whole genome shotgun (WGS) entry which is preliminary data.</text>
</comment>
<gene>
    <name evidence="6" type="ORF">LQ327_14165</name>
</gene>
<keyword evidence="1" id="KW-0805">Transcription regulation</keyword>